<dbReference type="HOGENOM" id="CLU_3186924_0_0_10"/>
<evidence type="ECO:0000313" key="2">
    <source>
        <dbReference type="Proteomes" id="UP000005546"/>
    </source>
</evidence>
<accession>F3QYI5</accession>
<gene>
    <name evidence="1" type="ORF">HMPREF9442_03279</name>
</gene>
<sequence length="46" mass="5369">MNFTGNLFKMNRKQTIKECSPASSTTHKINLRQTIFRSQPNDFSFC</sequence>
<proteinExistence type="predicted"/>
<evidence type="ECO:0000313" key="1">
    <source>
        <dbReference type="EMBL" id="EGG50254.1"/>
    </source>
</evidence>
<comment type="caution">
    <text evidence="1">The sequence shown here is derived from an EMBL/GenBank/DDBJ whole genome shotgun (WGS) entry which is preliminary data.</text>
</comment>
<dbReference type="AlphaFoldDB" id="F3QYI5"/>
<organism evidence="1 2">
    <name type="scientific">Paraprevotella xylaniphila YIT 11841</name>
    <dbReference type="NCBI Taxonomy" id="762982"/>
    <lineage>
        <taxon>Bacteria</taxon>
        <taxon>Pseudomonadati</taxon>
        <taxon>Bacteroidota</taxon>
        <taxon>Bacteroidia</taxon>
        <taxon>Bacteroidales</taxon>
        <taxon>Prevotellaceae</taxon>
        <taxon>Paraprevotella</taxon>
    </lineage>
</organism>
<dbReference type="EMBL" id="AFBR01000094">
    <property type="protein sequence ID" value="EGG50254.1"/>
    <property type="molecule type" value="Genomic_DNA"/>
</dbReference>
<reference evidence="1 2" key="1">
    <citation type="submission" date="2011-02" db="EMBL/GenBank/DDBJ databases">
        <authorList>
            <person name="Weinstock G."/>
            <person name="Sodergren E."/>
            <person name="Clifton S."/>
            <person name="Fulton L."/>
            <person name="Fulton B."/>
            <person name="Courtney L."/>
            <person name="Fronick C."/>
            <person name="Harrison M."/>
            <person name="Strong C."/>
            <person name="Farmer C."/>
            <person name="Delahaunty K."/>
            <person name="Markovic C."/>
            <person name="Hall O."/>
            <person name="Minx P."/>
            <person name="Tomlinson C."/>
            <person name="Mitreva M."/>
            <person name="Hou S."/>
            <person name="Chen J."/>
            <person name="Wollam A."/>
            <person name="Pepin K.H."/>
            <person name="Johnson M."/>
            <person name="Bhonagiri V."/>
            <person name="Zhang X."/>
            <person name="Suruliraj S."/>
            <person name="Warren W."/>
            <person name="Chinwalla A."/>
            <person name="Mardis E.R."/>
            <person name="Wilson R.K."/>
        </authorList>
    </citation>
    <scope>NUCLEOTIDE SEQUENCE [LARGE SCALE GENOMIC DNA]</scope>
    <source>
        <strain evidence="1 2">YIT 11841</strain>
    </source>
</reference>
<dbReference type="Proteomes" id="UP000005546">
    <property type="component" value="Unassembled WGS sequence"/>
</dbReference>
<name>F3QYI5_9BACT</name>
<keyword evidence="2" id="KW-1185">Reference proteome</keyword>
<protein>
    <submittedName>
        <fullName evidence="1">Uncharacterized protein</fullName>
    </submittedName>
</protein>
<dbReference type="STRING" id="762982.HMPREF9442_03279"/>